<evidence type="ECO:0000256" key="1">
    <source>
        <dbReference type="ARBA" id="ARBA00004225"/>
    </source>
</evidence>
<dbReference type="PANTHER" id="PTHR45624">
    <property type="entry name" value="MITOCHONDRIAL BASIC AMINO ACIDS TRANSPORTER-RELATED"/>
    <property type="match status" value="1"/>
</dbReference>
<gene>
    <name evidence="14" type="ORF">THRCLA_10491</name>
</gene>
<dbReference type="SUPFAM" id="SSF103506">
    <property type="entry name" value="Mitochondrial carrier"/>
    <property type="match status" value="1"/>
</dbReference>
<evidence type="ECO:0000256" key="9">
    <source>
        <dbReference type="ARBA" id="ARBA00023128"/>
    </source>
</evidence>
<evidence type="ECO:0000259" key="13">
    <source>
        <dbReference type="Pfam" id="PF00294"/>
    </source>
</evidence>
<reference evidence="14 15" key="1">
    <citation type="journal article" date="2014" name="Genome Biol. Evol.">
        <title>The secreted proteins of Achlya hypogyna and Thraustotheca clavata identify the ancestral oomycete secretome and reveal gene acquisitions by horizontal gene transfer.</title>
        <authorList>
            <person name="Misner I."/>
            <person name="Blouin N."/>
            <person name="Leonard G."/>
            <person name="Richards T.A."/>
            <person name="Lane C.E."/>
        </authorList>
    </citation>
    <scope>NUCLEOTIDE SEQUENCE [LARGE SCALE GENOMIC DNA]</scope>
    <source>
        <strain evidence="14 15">ATCC 34112</strain>
    </source>
</reference>
<dbReference type="GO" id="GO:0016301">
    <property type="term" value="F:kinase activity"/>
    <property type="evidence" value="ECO:0007669"/>
    <property type="project" value="UniProtKB-KW"/>
</dbReference>
<dbReference type="Gene3D" id="3.40.1190.20">
    <property type="match status" value="1"/>
</dbReference>
<dbReference type="PROSITE" id="PS50920">
    <property type="entry name" value="SOLCAR"/>
    <property type="match status" value="3"/>
</dbReference>
<dbReference type="AlphaFoldDB" id="A0A1V9YN39"/>
<evidence type="ECO:0000256" key="11">
    <source>
        <dbReference type="PROSITE-ProRule" id="PRU00282"/>
    </source>
</evidence>
<keyword evidence="6" id="KW-0677">Repeat</keyword>
<evidence type="ECO:0000256" key="10">
    <source>
        <dbReference type="ARBA" id="ARBA00023136"/>
    </source>
</evidence>
<dbReference type="InterPro" id="IPR011611">
    <property type="entry name" value="PfkB_dom"/>
</dbReference>
<keyword evidence="7" id="KW-0418">Kinase</keyword>
<evidence type="ECO:0000256" key="6">
    <source>
        <dbReference type="ARBA" id="ARBA00022737"/>
    </source>
</evidence>
<name>A0A1V9YN39_9STRA</name>
<dbReference type="SUPFAM" id="SSF53613">
    <property type="entry name" value="Ribokinase-like"/>
    <property type="match status" value="1"/>
</dbReference>
<evidence type="ECO:0000256" key="2">
    <source>
        <dbReference type="ARBA" id="ARBA00006375"/>
    </source>
</evidence>
<evidence type="ECO:0000256" key="8">
    <source>
        <dbReference type="ARBA" id="ARBA00022989"/>
    </source>
</evidence>
<feature type="repeat" description="Solcar" evidence="11">
    <location>
        <begin position="1"/>
        <end position="70"/>
    </location>
</feature>
<organism evidence="14 15">
    <name type="scientific">Thraustotheca clavata</name>
    <dbReference type="NCBI Taxonomy" id="74557"/>
    <lineage>
        <taxon>Eukaryota</taxon>
        <taxon>Sar</taxon>
        <taxon>Stramenopiles</taxon>
        <taxon>Oomycota</taxon>
        <taxon>Saprolegniomycetes</taxon>
        <taxon>Saprolegniales</taxon>
        <taxon>Achlyaceae</taxon>
        <taxon>Thraustotheca</taxon>
    </lineage>
</organism>
<dbReference type="InterPro" id="IPR018108">
    <property type="entry name" value="MCP_transmembrane"/>
</dbReference>
<dbReference type="Proteomes" id="UP000243217">
    <property type="component" value="Unassembled WGS sequence"/>
</dbReference>
<keyword evidence="4" id="KW-0808">Transferase</keyword>
<dbReference type="InterPro" id="IPR023395">
    <property type="entry name" value="MCP_dom_sf"/>
</dbReference>
<dbReference type="Pfam" id="PF00153">
    <property type="entry name" value="Mito_carr"/>
    <property type="match status" value="3"/>
</dbReference>
<evidence type="ECO:0000313" key="15">
    <source>
        <dbReference type="Proteomes" id="UP000243217"/>
    </source>
</evidence>
<proteinExistence type="inferred from homology"/>
<evidence type="ECO:0000313" key="14">
    <source>
        <dbReference type="EMBL" id="OQR87168.1"/>
    </source>
</evidence>
<dbReference type="InterPro" id="IPR002139">
    <property type="entry name" value="Ribo/fructo_kinase"/>
</dbReference>
<dbReference type="GO" id="GO:0022857">
    <property type="term" value="F:transmembrane transporter activity"/>
    <property type="evidence" value="ECO:0007669"/>
    <property type="project" value="TreeGrafter"/>
</dbReference>
<comment type="subcellular location">
    <subcellularLocation>
        <location evidence="1">Mitochondrion membrane</location>
        <topology evidence="1">Multi-pass membrane protein</topology>
    </subcellularLocation>
</comment>
<comment type="caution">
    <text evidence="14">The sequence shown here is derived from an EMBL/GenBank/DDBJ whole genome shotgun (WGS) entry which is preliminary data.</text>
</comment>
<dbReference type="PRINTS" id="PR00990">
    <property type="entry name" value="RIBOKINASE"/>
</dbReference>
<dbReference type="Pfam" id="PF00294">
    <property type="entry name" value="PfkB"/>
    <property type="match status" value="1"/>
</dbReference>
<comment type="similarity">
    <text evidence="2 12">Belongs to the mitochondrial carrier (TC 2.A.29) family.</text>
</comment>
<keyword evidence="9" id="KW-0496">Mitochondrion</keyword>
<keyword evidence="8" id="KW-1133">Transmembrane helix</keyword>
<keyword evidence="5 11" id="KW-0812">Transmembrane</keyword>
<evidence type="ECO:0000256" key="3">
    <source>
        <dbReference type="ARBA" id="ARBA00022448"/>
    </source>
</evidence>
<evidence type="ECO:0000256" key="7">
    <source>
        <dbReference type="ARBA" id="ARBA00022777"/>
    </source>
</evidence>
<feature type="repeat" description="Solcar" evidence="11">
    <location>
        <begin position="174"/>
        <end position="262"/>
    </location>
</feature>
<dbReference type="EMBL" id="JNBS01003442">
    <property type="protein sequence ID" value="OQR87168.1"/>
    <property type="molecule type" value="Genomic_DNA"/>
</dbReference>
<dbReference type="Gene3D" id="1.50.40.10">
    <property type="entry name" value="Mitochondrial carrier domain"/>
    <property type="match status" value="1"/>
</dbReference>
<dbReference type="GO" id="GO:0031966">
    <property type="term" value="C:mitochondrial membrane"/>
    <property type="evidence" value="ECO:0007669"/>
    <property type="project" value="UniProtKB-SubCell"/>
</dbReference>
<accession>A0A1V9YN39</accession>
<evidence type="ECO:0000256" key="12">
    <source>
        <dbReference type="RuleBase" id="RU000488"/>
    </source>
</evidence>
<dbReference type="PANTHER" id="PTHR45624:SF10">
    <property type="entry name" value="SLC (SOLUTE CARRIER) HOMOLOG"/>
    <property type="match status" value="1"/>
</dbReference>
<dbReference type="OrthoDB" id="193856at2759"/>
<evidence type="ECO:0000256" key="5">
    <source>
        <dbReference type="ARBA" id="ARBA00022692"/>
    </source>
</evidence>
<keyword evidence="15" id="KW-1185">Reference proteome</keyword>
<dbReference type="InterPro" id="IPR029056">
    <property type="entry name" value="Ribokinase-like"/>
</dbReference>
<sequence length="573" mass="63913">MGIIVGQPFDTIKVRLQTHGKYYKGPWDCTRHTWQHEGFRGFFKGLASPLFGSLWTSAIVFGTYGSALRCIEKDVAQPKLNSVFTAGSIAGLFQSIVLCPTDLIKCQLQVQDGYTKSRVYSGPIECAQHIYKNNGIRGLFLGFWPTIIRDSYSFGAYFYVYEAFKRSLQAKKVDDTTSMLIAGGAAGVISWGLVYPIDVIKSCIQTLPRDATAIEKTMKYQTLQLYRERGYKPFVNGLGTTLLRAFPVNAVTICTKSVMTCIIVGIATIDIVNTIASFPQEDSKSRILHSRKSRGGNGTNTLVVCAQLGAWSLLKWIGSLVDPTFNSDAKFVCDDLTAYGIDLSLCEIHPHGSLPTSYIMSSQESGSRTIFHHRNLPEVSVEHFKHEFQSEKNISWVHFECREALNQFSMIKFVHEAQNNTFISLEVEASRHAWSEVQSLLPFTFCVFFAKSYVLGLKMTSANDFFQYLLSMPQIANSCLQYIIIPWGAEGAYYLSLETQSIHHVSTISIDKPVDTVGAGDTFVAATISALYKSKPIHDAVVFGCQVAYAKCLHNGFCFDQEELEEFQSALKN</sequence>
<keyword evidence="3 12" id="KW-0813">Transport</keyword>
<feature type="domain" description="Carbohydrate kinase PfkB" evidence="13">
    <location>
        <begin position="262"/>
        <end position="559"/>
    </location>
</feature>
<feature type="repeat" description="Solcar" evidence="11">
    <location>
        <begin position="78"/>
        <end position="167"/>
    </location>
</feature>
<protein>
    <submittedName>
        <fullName evidence="14">Mitochondrial Carrier (MC) Family</fullName>
    </submittedName>
</protein>
<keyword evidence="10 11" id="KW-0472">Membrane</keyword>
<evidence type="ECO:0000256" key="4">
    <source>
        <dbReference type="ARBA" id="ARBA00022679"/>
    </source>
</evidence>
<dbReference type="InterPro" id="IPR050567">
    <property type="entry name" value="Mitochondrial_Carrier"/>
</dbReference>